<dbReference type="Proteomes" id="UP000239068">
    <property type="component" value="Unassembled WGS sequence"/>
</dbReference>
<dbReference type="GO" id="GO:0070063">
    <property type="term" value="F:RNA polymerase binding"/>
    <property type="evidence" value="ECO:0007669"/>
    <property type="project" value="InterPro"/>
</dbReference>
<keyword evidence="3" id="KW-1185">Reference proteome</keyword>
<evidence type="ECO:0000313" key="2">
    <source>
        <dbReference type="EMBL" id="PQJ82924.1"/>
    </source>
</evidence>
<gene>
    <name evidence="2" type="ORF">BTO16_01610</name>
</gene>
<evidence type="ECO:0000313" key="3">
    <source>
        <dbReference type="Proteomes" id="UP000239068"/>
    </source>
</evidence>
<dbReference type="GO" id="GO:0003677">
    <property type="term" value="F:DNA binding"/>
    <property type="evidence" value="ECO:0007669"/>
    <property type="project" value="InterPro"/>
</dbReference>
<sequence>MKYGQIIIEEKEFLILENLFNLKKEEYSKTAKIYILKLLDELKRALILPESKMPEDVIRLNSKVKISSKDNLWVKTFELVLPHQSNVSDNKISLLLPMGTAVLGYAKGDDILWEFPSGLKELKVIDVKQLQKVLK</sequence>
<dbReference type="Pfam" id="PF01272">
    <property type="entry name" value="GreA_GreB"/>
    <property type="match status" value="1"/>
</dbReference>
<dbReference type="InterPro" id="IPR001437">
    <property type="entry name" value="Tscrpt_elong_fac_GreA/B_C"/>
</dbReference>
<comment type="caution">
    <text evidence="2">The sequence shown here is derived from an EMBL/GenBank/DDBJ whole genome shotgun (WGS) entry which is preliminary data.</text>
</comment>
<dbReference type="InterPro" id="IPR036953">
    <property type="entry name" value="GreA/GreB_C_sf"/>
</dbReference>
<feature type="domain" description="Transcription elongation factor GreA/GreB C-terminal" evidence="1">
    <location>
        <begin position="54"/>
        <end position="128"/>
    </location>
</feature>
<dbReference type="Gene3D" id="3.10.50.30">
    <property type="entry name" value="Transcription elongation factor, GreA/GreB, C-terminal domain"/>
    <property type="match status" value="1"/>
</dbReference>
<organism evidence="2 3">
    <name type="scientific">Polaribacter glomeratus</name>
    <dbReference type="NCBI Taxonomy" id="102"/>
    <lineage>
        <taxon>Bacteria</taxon>
        <taxon>Pseudomonadati</taxon>
        <taxon>Bacteroidota</taxon>
        <taxon>Flavobacteriia</taxon>
        <taxon>Flavobacteriales</taxon>
        <taxon>Flavobacteriaceae</taxon>
    </lineage>
</organism>
<protein>
    <recommendedName>
        <fullName evidence="1">Transcription elongation factor GreA/GreB C-terminal domain-containing protein</fullName>
    </recommendedName>
</protein>
<accession>A0A2S7WZC3</accession>
<dbReference type="InterPro" id="IPR023459">
    <property type="entry name" value="Tscrpt_elong_fac_GreA/B_fam"/>
</dbReference>
<dbReference type="GO" id="GO:0006354">
    <property type="term" value="P:DNA-templated transcription elongation"/>
    <property type="evidence" value="ECO:0007669"/>
    <property type="project" value="TreeGrafter"/>
</dbReference>
<proteinExistence type="predicted"/>
<reference evidence="2 3" key="1">
    <citation type="submission" date="2016-12" db="EMBL/GenBank/DDBJ databases">
        <title>Trade-off between light-utilization and light-protection in marine flavobacteria.</title>
        <authorList>
            <person name="Kumagai Y."/>
            <person name="Yoshizawa S."/>
            <person name="Kogure K."/>
            <person name="Iwasaki W."/>
        </authorList>
    </citation>
    <scope>NUCLEOTIDE SEQUENCE [LARGE SCALE GENOMIC DNA]</scope>
    <source>
        <strain evidence="2 3">ATCC 43844</strain>
    </source>
</reference>
<dbReference type="GO" id="GO:0032784">
    <property type="term" value="P:regulation of DNA-templated transcription elongation"/>
    <property type="evidence" value="ECO:0007669"/>
    <property type="project" value="InterPro"/>
</dbReference>
<dbReference type="EMBL" id="MSCM01000001">
    <property type="protein sequence ID" value="PQJ82924.1"/>
    <property type="molecule type" value="Genomic_DNA"/>
</dbReference>
<dbReference type="SUPFAM" id="SSF54534">
    <property type="entry name" value="FKBP-like"/>
    <property type="match status" value="1"/>
</dbReference>
<evidence type="ECO:0000259" key="1">
    <source>
        <dbReference type="Pfam" id="PF01272"/>
    </source>
</evidence>
<dbReference type="PANTHER" id="PTHR30437">
    <property type="entry name" value="TRANSCRIPTION ELONGATION FACTOR GREA"/>
    <property type="match status" value="1"/>
</dbReference>
<dbReference type="AlphaFoldDB" id="A0A2S7WZC3"/>
<dbReference type="PANTHER" id="PTHR30437:SF5">
    <property type="entry name" value="REGULATOR OF NUCLEOSIDE DIPHOSPHATE KINASE"/>
    <property type="match status" value="1"/>
</dbReference>
<dbReference type="OrthoDB" id="192847at2"/>
<name>A0A2S7WZC3_9FLAO</name>